<feature type="region of interest" description="Disordered" evidence="1">
    <location>
        <begin position="110"/>
        <end position="140"/>
    </location>
</feature>
<keyword evidence="3" id="KW-1185">Reference proteome</keyword>
<accession>A0A218M2V6</accession>
<evidence type="ECO:0000313" key="3">
    <source>
        <dbReference type="Proteomes" id="UP000224101"/>
    </source>
</evidence>
<proteinExistence type="predicted"/>
<sequence>MDKISELLGTQTGIDSAPGTAVAEVSKTFDDISDNLRRSVKKMAGEDYQFSRDHMRDAIAKCAGMMPGLVALANIAESPLLYNSAAQFFKVFADMNSSLLEASAKMDKLANSAPKDKPKEPESVPEPTAALPSTQDDFTGTTADFLDKALEELRKRKAESNVVIDI</sequence>
<organism evidence="2 3">
    <name type="scientific">Acidovorax phage ACP17</name>
    <dbReference type="NCBI Taxonomy" id="2010329"/>
    <lineage>
        <taxon>Viruses</taxon>
        <taxon>Duplodnaviria</taxon>
        <taxon>Heunggongvirae</taxon>
        <taxon>Uroviricota</taxon>
        <taxon>Caudoviricetes</taxon>
        <taxon>Busanvirus</taxon>
        <taxon>Busanvirus ACP17</taxon>
    </lineage>
</organism>
<evidence type="ECO:0000313" key="2">
    <source>
        <dbReference type="EMBL" id="ASD50370.1"/>
    </source>
</evidence>
<reference evidence="2 3" key="1">
    <citation type="submission" date="2017-08" db="EMBL/GenBank/DDBJ databases">
        <title>Characterization and complete genome sequence of novel bacteriophage infecting the causal agent of bacterial fruit blotch, Acidovorax citrulli.</title>
        <authorList>
            <person name="Midani A.R."/>
            <person name="Park S.-H."/>
            <person name="Choi T.-J."/>
        </authorList>
    </citation>
    <scope>NUCLEOTIDE SEQUENCE [LARGE SCALE GENOMIC DNA]</scope>
</reference>
<feature type="compositionally biased region" description="Polar residues" evidence="1">
    <location>
        <begin position="131"/>
        <end position="140"/>
    </location>
</feature>
<dbReference type="RefSeq" id="YP_009609691.1">
    <property type="nucleotide sequence ID" value="NC_041997.1"/>
</dbReference>
<dbReference type="GeneID" id="40085776"/>
<dbReference type="Gene3D" id="1.10.287.1060">
    <property type="entry name" value="ESAT-6-like"/>
    <property type="match status" value="1"/>
</dbReference>
<dbReference type="EMBL" id="KY979132">
    <property type="protein sequence ID" value="ASD50370.1"/>
    <property type="molecule type" value="Genomic_DNA"/>
</dbReference>
<dbReference type="Proteomes" id="UP000224101">
    <property type="component" value="Segment"/>
</dbReference>
<protein>
    <submittedName>
        <fullName evidence="2">Uncharacterized protein</fullName>
    </submittedName>
</protein>
<evidence type="ECO:0000256" key="1">
    <source>
        <dbReference type="SAM" id="MobiDB-lite"/>
    </source>
</evidence>
<feature type="compositionally biased region" description="Basic and acidic residues" evidence="1">
    <location>
        <begin position="110"/>
        <end position="122"/>
    </location>
</feature>
<dbReference type="KEGG" id="vg:40085776"/>
<name>A0A218M2V6_9CAUD</name>